<dbReference type="EMBL" id="CP128399">
    <property type="protein sequence ID" value="WJW67514.1"/>
    <property type="molecule type" value="Genomic_DNA"/>
</dbReference>
<keyword evidence="5" id="KW-1185">Reference proteome</keyword>
<dbReference type="RefSeq" id="WP_341469407.1">
    <property type="nucleotide sequence ID" value="NZ_CP128399.1"/>
</dbReference>
<gene>
    <name evidence="2" type="ORF">HXX08_07175</name>
    <name evidence="3" type="ORF">OZ401_000781</name>
</gene>
<evidence type="ECO:0000256" key="1">
    <source>
        <dbReference type="SAM" id="Phobius"/>
    </source>
</evidence>
<evidence type="ECO:0000313" key="5">
    <source>
        <dbReference type="Proteomes" id="UP001431572"/>
    </source>
</evidence>
<keyword evidence="1" id="KW-1133">Transmembrane helix</keyword>
<proteinExistence type="predicted"/>
<reference evidence="2 4" key="1">
    <citation type="submission" date="2020-06" db="EMBL/GenBank/DDBJ databases">
        <title>Anoxygenic phototrophic Chloroflexota member uses a Type I reaction center.</title>
        <authorList>
            <person name="Tsuji J.M."/>
            <person name="Shaw N.A."/>
            <person name="Nagashima S."/>
            <person name="Venkiteswaran J."/>
            <person name="Schiff S.L."/>
            <person name="Hanada S."/>
            <person name="Tank M."/>
            <person name="Neufeld J.D."/>
        </authorList>
    </citation>
    <scope>NUCLEOTIDE SEQUENCE [LARGE SCALE GENOMIC DNA]</scope>
    <source>
        <strain evidence="2">L227-S17</strain>
    </source>
</reference>
<dbReference type="Proteomes" id="UP001431572">
    <property type="component" value="Chromosome 1"/>
</dbReference>
<reference evidence="3" key="2">
    <citation type="journal article" date="2024" name="Nature">
        <title>Anoxygenic phototroph of the Chloroflexota uses a type I reaction centre.</title>
        <authorList>
            <person name="Tsuji J.M."/>
            <person name="Shaw N.A."/>
            <person name="Nagashima S."/>
            <person name="Venkiteswaran J.J."/>
            <person name="Schiff S.L."/>
            <person name="Watanabe T."/>
            <person name="Fukui M."/>
            <person name="Hanada S."/>
            <person name="Tank M."/>
            <person name="Neufeld J.D."/>
        </authorList>
    </citation>
    <scope>NUCLEOTIDE SEQUENCE</scope>
    <source>
        <strain evidence="3">L227-S17</strain>
    </source>
</reference>
<keyword evidence="1" id="KW-0472">Membrane</keyword>
<organism evidence="2 4">
    <name type="scientific">Candidatus Chlorohelix allophototropha</name>
    <dbReference type="NCBI Taxonomy" id="3003348"/>
    <lineage>
        <taxon>Bacteria</taxon>
        <taxon>Bacillati</taxon>
        <taxon>Chloroflexota</taxon>
        <taxon>Chloroflexia</taxon>
        <taxon>Candidatus Chloroheliales</taxon>
        <taxon>Candidatus Chloroheliaceae</taxon>
        <taxon>Candidatus Chlorohelix</taxon>
    </lineage>
</organism>
<sequence>MSSIYNLLLQIATPTPNTLQVDPGNEPMGTAVFYILFMSLMIGGSVVGFRIRMYFTNKERARKKEEADRKAT</sequence>
<evidence type="ECO:0000313" key="2">
    <source>
        <dbReference type="EMBL" id="NWJ45644.1"/>
    </source>
</evidence>
<evidence type="ECO:0000313" key="4">
    <source>
        <dbReference type="Proteomes" id="UP000521676"/>
    </source>
</evidence>
<dbReference type="EMBL" id="JACATZ010000001">
    <property type="protein sequence ID" value="NWJ45644.1"/>
    <property type="molecule type" value="Genomic_DNA"/>
</dbReference>
<name>A0A8T7LUF0_9CHLR</name>
<accession>A0A8T7LUF0</accession>
<keyword evidence="1" id="KW-0812">Transmembrane</keyword>
<dbReference type="Proteomes" id="UP000521676">
    <property type="component" value="Unassembled WGS sequence"/>
</dbReference>
<dbReference type="AlphaFoldDB" id="A0A8T7LUF0"/>
<feature type="transmembrane region" description="Helical" evidence="1">
    <location>
        <begin position="31"/>
        <end position="55"/>
    </location>
</feature>
<protein>
    <submittedName>
        <fullName evidence="2">Uncharacterized protein</fullName>
    </submittedName>
</protein>
<evidence type="ECO:0000313" key="3">
    <source>
        <dbReference type="EMBL" id="WJW67514.1"/>
    </source>
</evidence>